<dbReference type="STRING" id="1036612.A0A1L9SZL5"/>
<dbReference type="GeneID" id="63759295"/>
<evidence type="ECO:0000256" key="2">
    <source>
        <dbReference type="ARBA" id="ARBA00009199"/>
    </source>
</evidence>
<evidence type="ECO:0000256" key="4">
    <source>
        <dbReference type="ARBA" id="ARBA00022801"/>
    </source>
</evidence>
<accession>A0A1L9SZL5</accession>
<dbReference type="SUPFAM" id="SSF75304">
    <property type="entry name" value="Amidase signature (AS) enzymes"/>
    <property type="match status" value="1"/>
</dbReference>
<evidence type="ECO:0000313" key="11">
    <source>
        <dbReference type="Proteomes" id="UP000184356"/>
    </source>
</evidence>
<dbReference type="Pfam" id="PF01425">
    <property type="entry name" value="Amidase"/>
    <property type="match status" value="1"/>
</dbReference>
<dbReference type="GO" id="GO:0016787">
    <property type="term" value="F:hydrolase activity"/>
    <property type="evidence" value="ECO:0007669"/>
    <property type="project" value="UniProtKB-KW"/>
</dbReference>
<feature type="region of interest" description="Disordered" evidence="7">
    <location>
        <begin position="1"/>
        <end position="78"/>
    </location>
</feature>
<feature type="transmembrane region" description="Helical" evidence="8">
    <location>
        <begin position="128"/>
        <end position="149"/>
    </location>
</feature>
<keyword evidence="11" id="KW-1185">Reference proteome</keyword>
<evidence type="ECO:0000313" key="10">
    <source>
        <dbReference type="EMBL" id="OJJ52597.1"/>
    </source>
</evidence>
<dbReference type="PANTHER" id="PTHR46072:SF2">
    <property type="entry name" value="AMIDASE (EUROFUNG)"/>
    <property type="match status" value="1"/>
</dbReference>
<dbReference type="GO" id="GO:0022857">
    <property type="term" value="F:transmembrane transporter activity"/>
    <property type="evidence" value="ECO:0007669"/>
    <property type="project" value="InterPro"/>
</dbReference>
<dbReference type="Proteomes" id="UP000184356">
    <property type="component" value="Unassembled WGS sequence"/>
</dbReference>
<dbReference type="GO" id="GO:0016020">
    <property type="term" value="C:membrane"/>
    <property type="evidence" value="ECO:0007669"/>
    <property type="project" value="UniProtKB-SubCell"/>
</dbReference>
<feature type="transmembrane region" description="Helical" evidence="8">
    <location>
        <begin position="364"/>
        <end position="386"/>
    </location>
</feature>
<feature type="transmembrane region" description="Helical" evidence="8">
    <location>
        <begin position="161"/>
        <end position="184"/>
    </location>
</feature>
<evidence type="ECO:0000256" key="6">
    <source>
        <dbReference type="ARBA" id="ARBA00023136"/>
    </source>
</evidence>
<keyword evidence="5 8" id="KW-1133">Transmembrane helix</keyword>
<dbReference type="Gene3D" id="3.90.1300.10">
    <property type="entry name" value="Amidase signature (AS) domain"/>
    <property type="match status" value="1"/>
</dbReference>
<feature type="compositionally biased region" description="Polar residues" evidence="7">
    <location>
        <begin position="1"/>
        <end position="10"/>
    </location>
</feature>
<reference evidence="11" key="1">
    <citation type="journal article" date="2017" name="Genome Biol.">
        <title>Comparative genomics reveals high biological diversity and specific adaptations in the industrially and medically important fungal genus Aspergillus.</title>
        <authorList>
            <person name="de Vries R.P."/>
            <person name="Riley R."/>
            <person name="Wiebenga A."/>
            <person name="Aguilar-Osorio G."/>
            <person name="Amillis S."/>
            <person name="Uchima C.A."/>
            <person name="Anderluh G."/>
            <person name="Asadollahi M."/>
            <person name="Askin M."/>
            <person name="Barry K."/>
            <person name="Battaglia E."/>
            <person name="Bayram O."/>
            <person name="Benocci T."/>
            <person name="Braus-Stromeyer S.A."/>
            <person name="Caldana C."/>
            <person name="Canovas D."/>
            <person name="Cerqueira G.C."/>
            <person name="Chen F."/>
            <person name="Chen W."/>
            <person name="Choi C."/>
            <person name="Clum A."/>
            <person name="Dos Santos R.A."/>
            <person name="Damasio A.R."/>
            <person name="Diallinas G."/>
            <person name="Emri T."/>
            <person name="Fekete E."/>
            <person name="Flipphi M."/>
            <person name="Freyberg S."/>
            <person name="Gallo A."/>
            <person name="Gournas C."/>
            <person name="Habgood R."/>
            <person name="Hainaut M."/>
            <person name="Harispe M.L."/>
            <person name="Henrissat B."/>
            <person name="Hilden K.S."/>
            <person name="Hope R."/>
            <person name="Hossain A."/>
            <person name="Karabika E."/>
            <person name="Karaffa L."/>
            <person name="Karanyi Z."/>
            <person name="Krasevec N."/>
            <person name="Kuo A."/>
            <person name="Kusch H."/>
            <person name="LaButti K."/>
            <person name="Lagendijk E.L."/>
            <person name="Lapidus A."/>
            <person name="Levasseur A."/>
            <person name="Lindquist E."/>
            <person name="Lipzen A."/>
            <person name="Logrieco A.F."/>
            <person name="MacCabe A."/>
            <person name="Maekelae M.R."/>
            <person name="Malavazi I."/>
            <person name="Melin P."/>
            <person name="Meyer V."/>
            <person name="Mielnichuk N."/>
            <person name="Miskei M."/>
            <person name="Molnar A.P."/>
            <person name="Mule G."/>
            <person name="Ngan C.Y."/>
            <person name="Orejas M."/>
            <person name="Orosz E."/>
            <person name="Ouedraogo J.P."/>
            <person name="Overkamp K.M."/>
            <person name="Park H.-S."/>
            <person name="Perrone G."/>
            <person name="Piumi F."/>
            <person name="Punt P.J."/>
            <person name="Ram A.F."/>
            <person name="Ramon A."/>
            <person name="Rauscher S."/>
            <person name="Record E."/>
            <person name="Riano-Pachon D.M."/>
            <person name="Robert V."/>
            <person name="Roehrig J."/>
            <person name="Ruller R."/>
            <person name="Salamov A."/>
            <person name="Salih N.S."/>
            <person name="Samson R.A."/>
            <person name="Sandor E."/>
            <person name="Sanguinetti M."/>
            <person name="Schuetze T."/>
            <person name="Sepcic K."/>
            <person name="Shelest E."/>
            <person name="Sherlock G."/>
            <person name="Sophianopoulou V."/>
            <person name="Squina F.M."/>
            <person name="Sun H."/>
            <person name="Susca A."/>
            <person name="Todd R.B."/>
            <person name="Tsang A."/>
            <person name="Unkles S.E."/>
            <person name="van de Wiele N."/>
            <person name="van Rossen-Uffink D."/>
            <person name="Oliveira J.V."/>
            <person name="Vesth T.C."/>
            <person name="Visser J."/>
            <person name="Yu J.-H."/>
            <person name="Zhou M."/>
            <person name="Andersen M.R."/>
            <person name="Archer D.B."/>
            <person name="Baker S.E."/>
            <person name="Benoit I."/>
            <person name="Brakhage A.A."/>
            <person name="Braus G.H."/>
            <person name="Fischer R."/>
            <person name="Frisvad J.C."/>
            <person name="Goldman G.H."/>
            <person name="Houbraken J."/>
            <person name="Oakley B."/>
            <person name="Pocsi I."/>
            <person name="Scazzocchio C."/>
            <person name="Seiboth B."/>
            <person name="vanKuyk P.A."/>
            <person name="Wortman J."/>
            <person name="Dyer P.S."/>
            <person name="Grigoriev I.V."/>
        </authorList>
    </citation>
    <scope>NUCLEOTIDE SEQUENCE [LARGE SCALE GENOMIC DNA]</scope>
    <source>
        <strain evidence="11">CBS 593.65</strain>
    </source>
</reference>
<dbReference type="RefSeq" id="XP_040696403.1">
    <property type="nucleotide sequence ID" value="XM_040843222.1"/>
</dbReference>
<dbReference type="EMBL" id="KV878600">
    <property type="protein sequence ID" value="OJJ52597.1"/>
    <property type="molecule type" value="Genomic_DNA"/>
</dbReference>
<feature type="compositionally biased region" description="Low complexity" evidence="7">
    <location>
        <begin position="22"/>
        <end position="51"/>
    </location>
</feature>
<evidence type="ECO:0000256" key="8">
    <source>
        <dbReference type="SAM" id="Phobius"/>
    </source>
</evidence>
<dbReference type="InterPro" id="IPR036928">
    <property type="entry name" value="AS_sf"/>
</dbReference>
<feature type="transmembrane region" description="Helical" evidence="8">
    <location>
        <begin position="249"/>
        <end position="268"/>
    </location>
</feature>
<sequence length="1153" mass="126500">MSRITFSASELRSDHGARDSLELASLASSSPESGLELSRTSSPSGISSSRKLSLEDEDPLSSSNQYANIGSSRPRSGRSYSVSSAFDFGRNLFPLSQTAGGYAPLGAPSALDGESGHSDGSLERNKTLTYINGLSLVVGLVIGSGIFSSPSQVNANAGSPGAALIAWLVAGLLAWTGAASYAELGGAIPLNGGAQAYLSKIFGELAGFLFTWCAVLVLKPGSAAIISIIFGEYVVRAILGAEVEQINPWVNKGVAFGGLFVVTCLNCLSTRLAARIGDLFMFFKFVALIGVAIIGIIVAATGLSSKGRANEEWKTSWFEGTNMDISGWAMALYAGLWAFDGWDNLQTNYVTGEFKNPNRDLPRVIHTAMPLVIVCYLLANISYCLVLPQSTIEASNTIAVQFGDKVFGSIGALIFALVVSASCFGALNATIFTSGRLVYAAGKEGYLPTFFGNLWTQGSSSNAMNRLQHQSWVNKIVSRLFGNGTWIGYTPINAMALNSILTLLYIIVGEFSTLVTFYGVAGYTFYFLTVLGLIVLRVREPHLERPYKTWISTPIIFCCVSLFLLSRAVISEPLQTLIVVAFIIAGVPVYFWRIYKRDGQKAFRGWKFWQSRCLQPWEQIVSRKRAIRDQALRPYIVSDISNRPPRVHAVQNRSCIKDDPLAQEITDIHSIPGLVEELQRGHFSAEQVTRAYIKRATVAHQLTNCITEVLFEDALIQARELDKGFKETGQVKGPLHGVPVTVKDQFNVRGYDSTIGYVGRSFSPAQEDAVLIQMLRKMGAVILAKTNLPQSIMWAETENPLWGLTVNPRNAALTPGGSTGGEATLLALHGSILGLGTDIGGSVRIPQSVMGLYGFKPSSGRLPYRGVPVSTEGQEHVPSSVGPMARDLASLCYISRLVADSRPWELDPRCPPLPWNEGVFQDVQSRPLVIGLILDDGVVRVHPPIERAIRELTAKLEAKGHELVIWDTSDHLNCINLMDRYYTVDGGEDVRRDIASAGEPFIPHVEALVNKGKPISVYEYWQLNRERMDLQKKYLDKWNTTQSPSGKYIDVLLSPTLPHAAVPHRSVRWVGYTKIWNLLDYPAVTFPVDEVRAEKDVVQSDYQPRNELDKWNWDIYDAKVMDGHPVNMQVIGRKLDEERVLGAATVIEHIWRS</sequence>
<feature type="transmembrane region" description="Helical" evidence="8">
    <location>
        <begin position="486"/>
        <end position="508"/>
    </location>
</feature>
<dbReference type="Pfam" id="PF13520">
    <property type="entry name" value="AA_permease_2"/>
    <property type="match status" value="1"/>
</dbReference>
<feature type="transmembrane region" description="Helical" evidence="8">
    <location>
        <begin position="325"/>
        <end position="343"/>
    </location>
</feature>
<gene>
    <name evidence="10" type="ORF">ASPSYDRAFT_164053</name>
</gene>
<feature type="transmembrane region" description="Helical" evidence="8">
    <location>
        <begin position="550"/>
        <end position="570"/>
    </location>
</feature>
<proteinExistence type="inferred from homology"/>
<dbReference type="VEuPathDB" id="FungiDB:ASPSYDRAFT_164053"/>
<feature type="transmembrane region" description="Helical" evidence="8">
    <location>
        <begin position="205"/>
        <end position="229"/>
    </location>
</feature>
<evidence type="ECO:0000259" key="9">
    <source>
        <dbReference type="Pfam" id="PF01425"/>
    </source>
</evidence>
<feature type="transmembrane region" description="Helical" evidence="8">
    <location>
        <begin position="576"/>
        <end position="595"/>
    </location>
</feature>
<dbReference type="OrthoDB" id="6428749at2759"/>
<name>A0A1L9SZL5_9EURO</name>
<dbReference type="AlphaFoldDB" id="A0A1L9SZL5"/>
<keyword evidence="4" id="KW-0378">Hydrolase</keyword>
<evidence type="ECO:0000256" key="5">
    <source>
        <dbReference type="ARBA" id="ARBA00022989"/>
    </source>
</evidence>
<organism evidence="10 11">
    <name type="scientific">Aspergillus sydowii CBS 593.65</name>
    <dbReference type="NCBI Taxonomy" id="1036612"/>
    <lineage>
        <taxon>Eukaryota</taxon>
        <taxon>Fungi</taxon>
        <taxon>Dikarya</taxon>
        <taxon>Ascomycota</taxon>
        <taxon>Pezizomycotina</taxon>
        <taxon>Eurotiomycetes</taxon>
        <taxon>Eurotiomycetidae</taxon>
        <taxon>Eurotiales</taxon>
        <taxon>Aspergillaceae</taxon>
        <taxon>Aspergillus</taxon>
        <taxon>Aspergillus subgen. Nidulantes</taxon>
    </lineage>
</organism>
<evidence type="ECO:0000256" key="3">
    <source>
        <dbReference type="ARBA" id="ARBA00022692"/>
    </source>
</evidence>
<feature type="transmembrane region" description="Helical" evidence="8">
    <location>
        <begin position="514"/>
        <end position="538"/>
    </location>
</feature>
<keyword evidence="3 8" id="KW-0812">Transmembrane</keyword>
<dbReference type="Gene3D" id="1.20.1740.10">
    <property type="entry name" value="Amino acid/polyamine transporter I"/>
    <property type="match status" value="1"/>
</dbReference>
<dbReference type="InterPro" id="IPR002293">
    <property type="entry name" value="AA/rel_permease1"/>
</dbReference>
<evidence type="ECO:0000256" key="1">
    <source>
        <dbReference type="ARBA" id="ARBA00004141"/>
    </source>
</evidence>
<feature type="transmembrane region" description="Helical" evidence="8">
    <location>
        <begin position="280"/>
        <end position="305"/>
    </location>
</feature>
<dbReference type="PANTHER" id="PTHR46072">
    <property type="entry name" value="AMIDASE-RELATED-RELATED"/>
    <property type="match status" value="1"/>
</dbReference>
<feature type="compositionally biased region" description="Basic and acidic residues" evidence="7">
    <location>
        <begin position="11"/>
        <end position="21"/>
    </location>
</feature>
<dbReference type="InterPro" id="IPR023631">
    <property type="entry name" value="Amidase_dom"/>
</dbReference>
<protein>
    <recommendedName>
        <fullName evidence="9">Amidase domain-containing protein</fullName>
    </recommendedName>
</protein>
<evidence type="ECO:0000256" key="7">
    <source>
        <dbReference type="SAM" id="MobiDB-lite"/>
    </source>
</evidence>
<comment type="similarity">
    <text evidence="2">Belongs to the amidase family.</text>
</comment>
<feature type="domain" description="Amidase" evidence="9">
    <location>
        <begin position="688"/>
        <end position="1141"/>
    </location>
</feature>
<comment type="subcellular location">
    <subcellularLocation>
        <location evidence="1">Membrane</location>
        <topology evidence="1">Multi-pass membrane protein</topology>
    </subcellularLocation>
</comment>
<feature type="transmembrane region" description="Helical" evidence="8">
    <location>
        <begin position="406"/>
        <end position="427"/>
    </location>
</feature>
<keyword evidence="6 8" id="KW-0472">Membrane</keyword>